<dbReference type="InterPro" id="IPR001867">
    <property type="entry name" value="OmpR/PhoB-type_DNA-bd"/>
</dbReference>
<evidence type="ECO:0000256" key="5">
    <source>
        <dbReference type="ARBA" id="ARBA00023163"/>
    </source>
</evidence>
<feature type="domain" description="OmpR/PhoB-type" evidence="7">
    <location>
        <begin position="1"/>
        <end position="90"/>
    </location>
</feature>
<evidence type="ECO:0000256" key="1">
    <source>
        <dbReference type="ARBA" id="ARBA00005820"/>
    </source>
</evidence>
<dbReference type="SUPFAM" id="SSF52540">
    <property type="entry name" value="P-loop containing nucleoside triphosphate hydrolases"/>
    <property type="match status" value="1"/>
</dbReference>
<dbReference type="EMBL" id="CP040916">
    <property type="protein sequence ID" value="QDQ10227.1"/>
    <property type="molecule type" value="Genomic_DNA"/>
</dbReference>
<dbReference type="InterPro" id="IPR016032">
    <property type="entry name" value="Sig_transdc_resp-reg_C-effctor"/>
</dbReference>
<dbReference type="CDD" id="cd15831">
    <property type="entry name" value="BTAD"/>
    <property type="match status" value="1"/>
</dbReference>
<dbReference type="PANTHER" id="PTHR35807">
    <property type="entry name" value="TRANSCRIPTIONAL REGULATOR REDD-RELATED"/>
    <property type="match status" value="1"/>
</dbReference>
<keyword evidence="5" id="KW-0804">Transcription</keyword>
<evidence type="ECO:0000313" key="8">
    <source>
        <dbReference type="EMBL" id="QDQ10227.1"/>
    </source>
</evidence>
<accession>A0A516R3J2</accession>
<dbReference type="Gene3D" id="3.40.50.300">
    <property type="entry name" value="P-loop containing nucleotide triphosphate hydrolases"/>
    <property type="match status" value="1"/>
</dbReference>
<gene>
    <name evidence="8" type="ORF">FH965_06365</name>
</gene>
<dbReference type="GO" id="GO:0000160">
    <property type="term" value="P:phosphorelay signal transduction system"/>
    <property type="evidence" value="ECO:0007669"/>
    <property type="project" value="UniProtKB-KW"/>
</dbReference>
<dbReference type="InterPro" id="IPR005158">
    <property type="entry name" value="BTAD"/>
</dbReference>
<dbReference type="AlphaFoldDB" id="A0A516R3J2"/>
<sequence>MDFRVLGPVEAMRGADRVALTGSKVPTVLAALLLARGRVVSDARMSTLLWGWEPPATSGAQIYTYMSRLRKLLGDEVAIERRPPGYALRAPRSTVDLIEFERLAERGRAELAAGRNREASALLGQALGLWRGTGISGVTDHLAEAELPRLEEARMHVLERRIEADLALGRHERLTAELTGLVAEYPLREKLRAQLMTALYRCGRQAEALRSYHEGRDVLADQLGIDPGETLGSTYHAVLVGKLGSGPGAGGGAPTADADDGAPRPSMLPADVEELIGRESELESMRKQLTPEPDGGGPRGLLVTGMAGVGKTALAVRAAHAAARHYPDGQLFAELTTADGTPRSVRDVLTILLRALGAVPDLADAPGGVGGTDGSYDERTCLDELIRLYRIRTAGKRLLVVLDGAVDSGQLEPLVPGSPEATVLITSRARLPRVTQARTTVLTPLEDGAALDLLISAAGRAQLLADPAATQTLLARCGGLPLALRVVGSRLAARPGWPASWLANRLAEPSTRLRELSYGGLDVRGALLTSLRQLPRHTGRTLMCLAALGTEPFRAETAARCLAEPESTAEQRLERLVDAALLDICGVDRLGRPLYRFHELVVLFSQSLGRARAEPART</sequence>
<dbReference type="Pfam" id="PF00486">
    <property type="entry name" value="Trans_reg_C"/>
    <property type="match status" value="1"/>
</dbReference>
<dbReference type="SUPFAM" id="SSF48452">
    <property type="entry name" value="TPR-like"/>
    <property type="match status" value="1"/>
</dbReference>
<keyword evidence="2" id="KW-0902">Two-component regulatory system</keyword>
<dbReference type="SMART" id="SM00862">
    <property type="entry name" value="Trans_reg_C"/>
    <property type="match status" value="1"/>
</dbReference>
<keyword evidence="4 6" id="KW-0238">DNA-binding</keyword>
<dbReference type="Gene3D" id="1.10.10.10">
    <property type="entry name" value="Winged helix-like DNA-binding domain superfamily/Winged helix DNA-binding domain"/>
    <property type="match status" value="1"/>
</dbReference>
<feature type="DNA-binding region" description="OmpR/PhoB-type" evidence="6">
    <location>
        <begin position="1"/>
        <end position="90"/>
    </location>
</feature>
<dbReference type="SUPFAM" id="SSF46894">
    <property type="entry name" value="C-terminal effector domain of the bipartite response regulators"/>
    <property type="match status" value="1"/>
</dbReference>
<proteinExistence type="inferred from homology"/>
<comment type="similarity">
    <text evidence="1">Belongs to the AfsR/DnrI/RedD regulatory family.</text>
</comment>
<evidence type="ECO:0000256" key="2">
    <source>
        <dbReference type="ARBA" id="ARBA00023012"/>
    </source>
</evidence>
<reference evidence="8 9" key="1">
    <citation type="journal article" date="2019" name="J. Ind. Microbiol. Biotechnol.">
        <title>The complete genomic sequence of Streptomyces spectabilis NRRL-2792 and identification of secondary metabolite biosynthetic gene clusters.</title>
        <authorList>
            <person name="Sinha A."/>
            <person name="Phillips-Salemka S."/>
            <person name="Niraula T.A."/>
            <person name="Short K.A."/>
            <person name="Niraula N.P."/>
        </authorList>
    </citation>
    <scope>NUCLEOTIDE SEQUENCE [LARGE SCALE GENOMIC DNA]</scope>
    <source>
        <strain evidence="8 9">NRRL 2792</strain>
    </source>
</reference>
<evidence type="ECO:0000256" key="4">
    <source>
        <dbReference type="ARBA" id="ARBA00023125"/>
    </source>
</evidence>
<evidence type="ECO:0000313" key="9">
    <source>
        <dbReference type="Proteomes" id="UP000316806"/>
    </source>
</evidence>
<dbReference type="InterPro" id="IPR011990">
    <property type="entry name" value="TPR-like_helical_dom_sf"/>
</dbReference>
<evidence type="ECO:0000256" key="6">
    <source>
        <dbReference type="PROSITE-ProRule" id="PRU01091"/>
    </source>
</evidence>
<dbReference type="SMART" id="SM01043">
    <property type="entry name" value="BTAD"/>
    <property type="match status" value="1"/>
</dbReference>
<dbReference type="Gene3D" id="1.25.40.10">
    <property type="entry name" value="Tetratricopeptide repeat domain"/>
    <property type="match status" value="1"/>
</dbReference>
<dbReference type="InterPro" id="IPR051677">
    <property type="entry name" value="AfsR-DnrI-RedD_regulator"/>
</dbReference>
<dbReference type="GO" id="GO:0043531">
    <property type="term" value="F:ADP binding"/>
    <property type="evidence" value="ECO:0007669"/>
    <property type="project" value="InterPro"/>
</dbReference>
<dbReference type="Proteomes" id="UP000316806">
    <property type="component" value="Chromosome"/>
</dbReference>
<dbReference type="Pfam" id="PF03704">
    <property type="entry name" value="BTAD"/>
    <property type="match status" value="1"/>
</dbReference>
<dbReference type="InterPro" id="IPR041664">
    <property type="entry name" value="AAA_16"/>
</dbReference>
<dbReference type="PRINTS" id="PR00364">
    <property type="entry name" value="DISEASERSIST"/>
</dbReference>
<dbReference type="GO" id="GO:0003677">
    <property type="term" value="F:DNA binding"/>
    <property type="evidence" value="ECO:0007669"/>
    <property type="project" value="UniProtKB-UniRule"/>
</dbReference>
<dbReference type="GO" id="GO:0006355">
    <property type="term" value="P:regulation of DNA-templated transcription"/>
    <property type="evidence" value="ECO:0007669"/>
    <property type="project" value="InterPro"/>
</dbReference>
<evidence type="ECO:0000259" key="7">
    <source>
        <dbReference type="PROSITE" id="PS51755"/>
    </source>
</evidence>
<dbReference type="PROSITE" id="PS51755">
    <property type="entry name" value="OMPR_PHOB"/>
    <property type="match status" value="1"/>
</dbReference>
<dbReference type="InterPro" id="IPR027417">
    <property type="entry name" value="P-loop_NTPase"/>
</dbReference>
<dbReference type="InterPro" id="IPR036388">
    <property type="entry name" value="WH-like_DNA-bd_sf"/>
</dbReference>
<evidence type="ECO:0000256" key="3">
    <source>
        <dbReference type="ARBA" id="ARBA00023015"/>
    </source>
</evidence>
<keyword evidence="3" id="KW-0805">Transcription regulation</keyword>
<dbReference type="PANTHER" id="PTHR35807:SF1">
    <property type="entry name" value="TRANSCRIPTIONAL REGULATOR REDD"/>
    <property type="match status" value="1"/>
</dbReference>
<dbReference type="Pfam" id="PF13191">
    <property type="entry name" value="AAA_16"/>
    <property type="match status" value="1"/>
</dbReference>
<name>A0A516R3J2_STRST</name>
<protein>
    <recommendedName>
        <fullName evidence="7">OmpR/PhoB-type domain-containing protein</fullName>
    </recommendedName>
</protein>
<organism evidence="8 9">
    <name type="scientific">Streptomyces spectabilis</name>
    <dbReference type="NCBI Taxonomy" id="68270"/>
    <lineage>
        <taxon>Bacteria</taxon>
        <taxon>Bacillati</taxon>
        <taxon>Actinomycetota</taxon>
        <taxon>Actinomycetes</taxon>
        <taxon>Kitasatosporales</taxon>
        <taxon>Streptomycetaceae</taxon>
        <taxon>Streptomyces</taxon>
    </lineage>
</organism>